<feature type="transmembrane region" description="Helical" evidence="1">
    <location>
        <begin position="40"/>
        <end position="59"/>
    </location>
</feature>
<feature type="transmembrane region" description="Helical" evidence="1">
    <location>
        <begin position="185"/>
        <end position="207"/>
    </location>
</feature>
<evidence type="ECO:0000313" key="2">
    <source>
        <dbReference type="EMBL" id="SEH10844.1"/>
    </source>
</evidence>
<feature type="transmembrane region" description="Helical" evidence="1">
    <location>
        <begin position="297"/>
        <end position="318"/>
    </location>
</feature>
<dbReference type="EMBL" id="FNWL01000001">
    <property type="protein sequence ID" value="SEH10844.1"/>
    <property type="molecule type" value="Genomic_DNA"/>
</dbReference>
<feature type="transmembrane region" description="Helical" evidence="1">
    <location>
        <begin position="159"/>
        <end position="178"/>
    </location>
</feature>
<organism evidence="2 3">
    <name type="scientific">Natronorubrum sediminis</name>
    <dbReference type="NCBI Taxonomy" id="640943"/>
    <lineage>
        <taxon>Archaea</taxon>
        <taxon>Methanobacteriati</taxon>
        <taxon>Methanobacteriota</taxon>
        <taxon>Stenosarchaea group</taxon>
        <taxon>Halobacteria</taxon>
        <taxon>Halobacteriales</taxon>
        <taxon>Natrialbaceae</taxon>
        <taxon>Natronorubrum</taxon>
    </lineage>
</organism>
<evidence type="ECO:0000313" key="3">
    <source>
        <dbReference type="Proteomes" id="UP000199112"/>
    </source>
</evidence>
<protein>
    <submittedName>
        <fullName evidence="2">Uncharacterized protein</fullName>
    </submittedName>
</protein>
<accession>A0A1H6FM14</accession>
<dbReference type="AlphaFoldDB" id="A0A1H6FM14"/>
<feature type="transmembrane region" description="Helical" evidence="1">
    <location>
        <begin position="325"/>
        <end position="343"/>
    </location>
</feature>
<proteinExistence type="predicted"/>
<keyword evidence="3" id="KW-1185">Reference proteome</keyword>
<feature type="transmembrane region" description="Helical" evidence="1">
    <location>
        <begin position="256"/>
        <end position="277"/>
    </location>
</feature>
<dbReference type="Proteomes" id="UP000199112">
    <property type="component" value="Unassembled WGS sequence"/>
</dbReference>
<dbReference type="InterPro" id="IPR055968">
    <property type="entry name" value="DUF7546"/>
</dbReference>
<name>A0A1H6FM14_9EURY</name>
<feature type="transmembrane region" description="Helical" evidence="1">
    <location>
        <begin position="71"/>
        <end position="89"/>
    </location>
</feature>
<sequence>MDTVIGRETTLRDNSGSVSRTMSEDVSLGRFDDVSGYLRTLTWINLFLAAQLVVGLTYAAVVDANTPNVHYYFIPFIWITISALAVWYTRPVTRSFKYVAIAASVAIAYFLVILYLSGMVMPIRSIAEPGPSGLVVEWDRPLGWSPIVDYTGSWVSVRLIPYQVVGYLALSYLLYTAVLNISSSIYTGVVGLVTCPGCAAPVLAPLIAGAAGTSSAFVFMVNYTHEIATVLFVLAVGLLYWQPTLDEFSHAFSTRLRALTGGVAVAVAGLHLFHPTLGLPRLLEYVQLGTLYDPRPLLFTLSGLAIFAGIVLVATDLVDIPNRHLYALGIGLVLAYLVGYVTWHTVLEHGAFWPHIEAHGHHDRGVLETVVAHLLDDVHELASKTTEVALLVLLVALYRRER</sequence>
<reference evidence="3" key="1">
    <citation type="submission" date="2016-10" db="EMBL/GenBank/DDBJ databases">
        <authorList>
            <person name="Varghese N."/>
            <person name="Submissions S."/>
        </authorList>
    </citation>
    <scope>NUCLEOTIDE SEQUENCE [LARGE SCALE GENOMIC DNA]</scope>
    <source>
        <strain evidence="3">CGMCC 1.8981</strain>
    </source>
</reference>
<feature type="transmembrane region" description="Helical" evidence="1">
    <location>
        <begin position="227"/>
        <end position="244"/>
    </location>
</feature>
<keyword evidence="1" id="KW-0472">Membrane</keyword>
<keyword evidence="1" id="KW-0812">Transmembrane</keyword>
<dbReference type="Pfam" id="PF24412">
    <property type="entry name" value="DUF7546"/>
    <property type="match status" value="1"/>
</dbReference>
<feature type="transmembrane region" description="Helical" evidence="1">
    <location>
        <begin position="96"/>
        <end position="116"/>
    </location>
</feature>
<evidence type="ECO:0000256" key="1">
    <source>
        <dbReference type="SAM" id="Phobius"/>
    </source>
</evidence>
<gene>
    <name evidence="2" type="ORF">SAMN04487967_0082</name>
</gene>
<keyword evidence="1" id="KW-1133">Transmembrane helix</keyword>